<organism evidence="1 2">
    <name type="scientific">Sphingobium yanoikuyae</name>
    <name type="common">Sphingomonas yanoikuyae</name>
    <dbReference type="NCBI Taxonomy" id="13690"/>
    <lineage>
        <taxon>Bacteria</taxon>
        <taxon>Pseudomonadati</taxon>
        <taxon>Pseudomonadota</taxon>
        <taxon>Alphaproteobacteria</taxon>
        <taxon>Sphingomonadales</taxon>
        <taxon>Sphingomonadaceae</taxon>
        <taxon>Sphingobium</taxon>
    </lineage>
</organism>
<name>A0A0J9D179_SPHYA</name>
<dbReference type="Proteomes" id="UP000037029">
    <property type="component" value="Chromosome"/>
</dbReference>
<evidence type="ECO:0000313" key="2">
    <source>
        <dbReference type="Proteomes" id="UP000037029"/>
    </source>
</evidence>
<dbReference type="EMBL" id="CP020925">
    <property type="protein sequence ID" value="ATP20798.1"/>
    <property type="molecule type" value="Genomic_DNA"/>
</dbReference>
<accession>A0A0J9D179</accession>
<dbReference type="AlphaFoldDB" id="A0A0J9D179"/>
<reference evidence="1 2" key="1">
    <citation type="submission" date="2017-04" db="EMBL/GenBank/DDBJ databases">
        <title>Characterization, genome and methylation analysis of a phthalic acid esters degrading strain Sphingobium yanoikuyae SHJ.</title>
        <authorList>
            <person name="Feng L."/>
        </authorList>
    </citation>
    <scope>NUCLEOTIDE SEQUENCE [LARGE SCALE GENOMIC DNA]</scope>
    <source>
        <strain evidence="1 2">SHJ</strain>
    </source>
</reference>
<proteinExistence type="predicted"/>
<sequence>MSAMTRAERVAKARADLAAAYAADPAGVERFNARMARLASARKREQQRIEHLVLGHPRPVERVTEGKRTGRRKPKMVDRPMRLEPGIEEAVQIREAWNHKAYGTPETWERSTSTHDGALIQLHRNGTIDKDQLEWAAQIANVYRSLEADVGIKVASLEARVDQSRGGGRAAEGVLRVRMHLAYSYWRDMLPMPKQLVLDMIVGDAIGYSVAAGRYRVHKRKAKRFLIEALNRWPLCVARAFSVVDRSVVDALNEGRVVEPVWLGLDLSTREDRALLAVHRPGHEPVYEHVRPIDPEFLDERGILKGWAEIATIIRARFGYGEEDEAA</sequence>
<evidence type="ECO:0000313" key="1">
    <source>
        <dbReference type="EMBL" id="ATP20798.1"/>
    </source>
</evidence>
<protein>
    <submittedName>
        <fullName evidence="1">Uncharacterized protein</fullName>
    </submittedName>
</protein>
<gene>
    <name evidence="1" type="ORF">BV87_22055</name>
</gene>